<dbReference type="PANTHER" id="PTHR11319">
    <property type="entry name" value="G PROTEIN-COUPLED RECEPTOR-RELATED"/>
    <property type="match status" value="1"/>
</dbReference>
<name>A0ABS4KE95_9FIRM</name>
<evidence type="ECO:0000313" key="1">
    <source>
        <dbReference type="EMBL" id="MBP2026094.1"/>
    </source>
</evidence>
<dbReference type="Proteomes" id="UP001519306">
    <property type="component" value="Unassembled WGS sequence"/>
</dbReference>
<reference evidence="1 2" key="1">
    <citation type="submission" date="2021-03" db="EMBL/GenBank/DDBJ databases">
        <title>Genomic Encyclopedia of Type Strains, Phase IV (KMG-IV): sequencing the most valuable type-strain genomes for metagenomic binning, comparative biology and taxonomic classification.</title>
        <authorList>
            <person name="Goeker M."/>
        </authorList>
    </citation>
    <scope>NUCLEOTIDE SEQUENCE [LARGE SCALE GENOMIC DNA]</scope>
    <source>
        <strain evidence="1 2">DSM 27563</strain>
    </source>
</reference>
<proteinExistence type="predicted"/>
<accession>A0ABS4KE95</accession>
<dbReference type="InterPro" id="IPR011050">
    <property type="entry name" value="Pectin_lyase_fold/virulence"/>
</dbReference>
<organism evidence="1 2">
    <name type="scientific">Peptoniphilus stercorisuis</name>
    <dbReference type="NCBI Taxonomy" id="1436965"/>
    <lineage>
        <taxon>Bacteria</taxon>
        <taxon>Bacillati</taxon>
        <taxon>Bacillota</taxon>
        <taxon>Tissierellia</taxon>
        <taxon>Tissierellales</taxon>
        <taxon>Peptoniphilaceae</taxon>
        <taxon>Peptoniphilus</taxon>
    </lineage>
</organism>
<dbReference type="PROSITE" id="PS50890">
    <property type="entry name" value="PUA"/>
    <property type="match status" value="1"/>
</dbReference>
<dbReference type="PANTHER" id="PTHR11319:SF35">
    <property type="entry name" value="OUTER MEMBRANE PROTEIN PMPC-RELATED"/>
    <property type="match status" value="1"/>
</dbReference>
<dbReference type="SUPFAM" id="SSF51126">
    <property type="entry name" value="Pectin lyase-like"/>
    <property type="match status" value="1"/>
</dbReference>
<keyword evidence="2" id="KW-1185">Reference proteome</keyword>
<dbReference type="EMBL" id="JAGGLJ010000020">
    <property type="protein sequence ID" value="MBP2026094.1"/>
    <property type="molecule type" value="Genomic_DNA"/>
</dbReference>
<evidence type="ECO:0000313" key="2">
    <source>
        <dbReference type="Proteomes" id="UP001519306"/>
    </source>
</evidence>
<protein>
    <submittedName>
        <fullName evidence="1">Uncharacterized protein</fullName>
    </submittedName>
</protein>
<sequence length="668" mass="74561">MFIENNKFLNNTSKNDSIIKSYHKDSVLKGNAFVGNNAETGVFNVDSDERNLKLINTTAENNSALIFSNKEKTSVEIYDSNFTENKEKIVNLTGKSSNLTIEKSNFIDNKMEIDLTINGGLINVKDGEKVSISGTNFSNNNIVSNNEILGGLLYLNSKNIVINGGYYKDNKINSSNLTKGGIILLDILSNSKILNTTFENNIIDSKNIVYGGVINSNISLNLVENHFNNNKTKGDQNSYGGAVYLKGSGEFSNNNIVGNSANNGAGIYLAEKASLNMVSGNINDNNAIKKDIYDGGLFAENYSELNIIGTKFNKNSAYTGGAINLFENKDIGSKSKLESVHIINNKSTEFGGGIDLNNSELLISGGLFENNTSKYGGAIAANINKEKGKLIIDNKALFKENEAKRTGGFLNVHDRSYLINNNQCSYNMSYEEDLYKKIFIDRTIRMNENKADKYRFINGFVDEKCAKYKDVLSENIKLNNQSSGACPFNNYDINMLGYEYYVLYKNPKNVDGILGVEVYKGDDLFRIKYTKGTEIEAIRRNGTKVEKIKAKLIKWDMKRYNKDGEEELPKNRSLIDHSINKNDIVMEGLWEIDVLSEVEDKLVDYEIKYITEDGKLITSIKGKGKMGEVISADYKIFDAYTLCNVEPSNATISLKDNIENKIVLTYKI</sequence>
<gene>
    <name evidence="1" type="ORF">J2Z71_001652</name>
</gene>
<comment type="caution">
    <text evidence="1">The sequence shown here is derived from an EMBL/GenBank/DDBJ whole genome shotgun (WGS) entry which is preliminary data.</text>
</comment>
<dbReference type="RefSeq" id="WP_210062009.1">
    <property type="nucleotide sequence ID" value="NZ_JAGGLJ010000020.1"/>
</dbReference>